<organism evidence="1">
    <name type="scientific">gut metagenome</name>
    <dbReference type="NCBI Taxonomy" id="749906"/>
    <lineage>
        <taxon>unclassified sequences</taxon>
        <taxon>metagenomes</taxon>
        <taxon>organismal metagenomes</taxon>
    </lineage>
</organism>
<reference evidence="1" key="1">
    <citation type="journal article" date="2012" name="PLoS ONE">
        <title>Gene sets for utilization of primary and secondary nutrition supplies in the distal gut of endangered iberian lynx.</title>
        <authorList>
            <person name="Alcaide M."/>
            <person name="Messina E."/>
            <person name="Richter M."/>
            <person name="Bargiela R."/>
            <person name="Peplies J."/>
            <person name="Huws S.A."/>
            <person name="Newbold C.J."/>
            <person name="Golyshin P.N."/>
            <person name="Simon M.A."/>
            <person name="Lopez G."/>
            <person name="Yakimov M.M."/>
            <person name="Ferrer M."/>
        </authorList>
    </citation>
    <scope>NUCLEOTIDE SEQUENCE</scope>
</reference>
<dbReference type="InterPro" id="IPR036709">
    <property type="entry name" value="Autotransporte_beta_dom_sf"/>
</dbReference>
<dbReference type="InterPro" id="IPR021958">
    <property type="entry name" value="DUF3575"/>
</dbReference>
<evidence type="ECO:0008006" key="2">
    <source>
        <dbReference type="Google" id="ProtNLM"/>
    </source>
</evidence>
<accession>J9GLJ2</accession>
<evidence type="ECO:0000313" key="1">
    <source>
        <dbReference type="EMBL" id="EJX08319.1"/>
    </source>
</evidence>
<sequence length="189" mass="21499">MKIKCYLSVLIGFIFCLCGHSQEVALKTNALGWATVSPNLELEWGLSKKSTLDAYASVNPFSFSDGKQWKHWFVMPEYRYWFCEKFYGHFVGVHLVGGEYNIGKVDLPFGVYKNTRDARYEGWGVGAGLSYGYQWVLSRHWSVEGTIGAGYIWAKYRKYPCAECGTELDSGHKNYFGITKAAVSLIYVF</sequence>
<dbReference type="AlphaFoldDB" id="J9GLJ2"/>
<name>J9GLJ2_9ZZZZ</name>
<comment type="caution">
    <text evidence="1">The sequence shown here is derived from an EMBL/GenBank/DDBJ whole genome shotgun (WGS) entry which is preliminary data.</text>
</comment>
<dbReference type="SUPFAM" id="SSF103515">
    <property type="entry name" value="Autotransporter"/>
    <property type="match status" value="1"/>
</dbReference>
<gene>
    <name evidence="1" type="ORF">EVA_03570</name>
</gene>
<protein>
    <recommendedName>
        <fullName evidence="2">DUF3575 domain-containing protein</fullName>
    </recommendedName>
</protein>
<proteinExistence type="predicted"/>
<dbReference type="Pfam" id="PF12099">
    <property type="entry name" value="DUF3575"/>
    <property type="match status" value="1"/>
</dbReference>
<dbReference type="EMBL" id="AMCI01000653">
    <property type="protein sequence ID" value="EJX08319.1"/>
    <property type="molecule type" value="Genomic_DNA"/>
</dbReference>